<evidence type="ECO:0000313" key="9">
    <source>
        <dbReference type="EMBL" id="KAK2988246.1"/>
    </source>
</evidence>
<dbReference type="EMBL" id="JAVXUO010000904">
    <property type="protein sequence ID" value="KAK2988246.1"/>
    <property type="molecule type" value="Genomic_DNA"/>
</dbReference>
<dbReference type="FunFam" id="3.30.200.20:FF:000661">
    <property type="entry name" value="Serine-threonine protein kinase plant-type"/>
    <property type="match status" value="1"/>
</dbReference>
<keyword evidence="3" id="KW-0812">Transmembrane</keyword>
<evidence type="ECO:0000259" key="8">
    <source>
        <dbReference type="PROSITE" id="PS50011"/>
    </source>
</evidence>
<protein>
    <recommendedName>
        <fullName evidence="8">Protein kinase domain-containing protein</fullName>
    </recommendedName>
</protein>
<evidence type="ECO:0000313" key="10">
    <source>
        <dbReference type="Proteomes" id="UP001187471"/>
    </source>
</evidence>
<keyword evidence="7" id="KW-0547">Nucleotide-binding</keyword>
<feature type="binding site" evidence="7">
    <location>
        <position position="162"/>
    </location>
    <ligand>
        <name>ATP</name>
        <dbReference type="ChEBI" id="CHEBI:30616"/>
    </ligand>
</feature>
<evidence type="ECO:0000256" key="4">
    <source>
        <dbReference type="ARBA" id="ARBA00022737"/>
    </source>
</evidence>
<dbReference type="InterPro" id="IPR017441">
    <property type="entry name" value="Protein_kinase_ATP_BS"/>
</dbReference>
<dbReference type="GO" id="GO:0004672">
    <property type="term" value="F:protein kinase activity"/>
    <property type="evidence" value="ECO:0007669"/>
    <property type="project" value="InterPro"/>
</dbReference>
<accession>A0AA88UN54</accession>
<evidence type="ECO:0000256" key="3">
    <source>
        <dbReference type="ARBA" id="ARBA00022692"/>
    </source>
</evidence>
<dbReference type="InterPro" id="IPR011009">
    <property type="entry name" value="Kinase-like_dom_sf"/>
</dbReference>
<gene>
    <name evidence="9" type="ORF">RJ640_000007</name>
</gene>
<dbReference type="PROSITE" id="PS00107">
    <property type="entry name" value="PROTEIN_KINASE_ATP"/>
    <property type="match status" value="1"/>
</dbReference>
<dbReference type="PANTHER" id="PTHR27008:SF585">
    <property type="entry name" value="PROTEIN KINASE DOMAIN-CONTAINING PROTEIN"/>
    <property type="match status" value="1"/>
</dbReference>
<proteinExistence type="predicted"/>
<organism evidence="9 10">
    <name type="scientific">Escallonia rubra</name>
    <dbReference type="NCBI Taxonomy" id="112253"/>
    <lineage>
        <taxon>Eukaryota</taxon>
        <taxon>Viridiplantae</taxon>
        <taxon>Streptophyta</taxon>
        <taxon>Embryophyta</taxon>
        <taxon>Tracheophyta</taxon>
        <taxon>Spermatophyta</taxon>
        <taxon>Magnoliopsida</taxon>
        <taxon>eudicotyledons</taxon>
        <taxon>Gunneridae</taxon>
        <taxon>Pentapetalae</taxon>
        <taxon>asterids</taxon>
        <taxon>campanulids</taxon>
        <taxon>Escalloniales</taxon>
        <taxon>Escalloniaceae</taxon>
        <taxon>Escallonia</taxon>
    </lineage>
</organism>
<name>A0AA88UN54_9ASTE</name>
<feature type="domain" description="Protein kinase" evidence="8">
    <location>
        <begin position="134"/>
        <end position="282"/>
    </location>
</feature>
<dbReference type="Proteomes" id="UP001187471">
    <property type="component" value="Unassembled WGS sequence"/>
</dbReference>
<evidence type="ECO:0000256" key="6">
    <source>
        <dbReference type="ARBA" id="ARBA00023136"/>
    </source>
</evidence>
<keyword evidence="4" id="KW-0677">Repeat</keyword>
<dbReference type="GO" id="GO:0016020">
    <property type="term" value="C:membrane"/>
    <property type="evidence" value="ECO:0007669"/>
    <property type="project" value="UniProtKB-SubCell"/>
</dbReference>
<dbReference type="AlphaFoldDB" id="A0AA88UN54"/>
<keyword evidence="2" id="KW-0433">Leucine-rich repeat</keyword>
<dbReference type="PANTHER" id="PTHR27008">
    <property type="entry name" value="OS04G0122200 PROTEIN"/>
    <property type="match status" value="1"/>
</dbReference>
<evidence type="ECO:0000256" key="1">
    <source>
        <dbReference type="ARBA" id="ARBA00004370"/>
    </source>
</evidence>
<dbReference type="InterPro" id="IPR032675">
    <property type="entry name" value="LRR_dom_sf"/>
</dbReference>
<keyword evidence="5" id="KW-1133">Transmembrane helix</keyword>
<reference evidence="9" key="1">
    <citation type="submission" date="2022-12" db="EMBL/GenBank/DDBJ databases">
        <title>Draft genome assemblies for two species of Escallonia (Escalloniales).</title>
        <authorList>
            <person name="Chanderbali A."/>
            <person name="Dervinis C."/>
            <person name="Anghel I."/>
            <person name="Soltis D."/>
            <person name="Soltis P."/>
            <person name="Zapata F."/>
        </authorList>
    </citation>
    <scope>NUCLEOTIDE SEQUENCE</scope>
    <source>
        <strain evidence="9">UCBG92.1500</strain>
        <tissue evidence="9">Leaf</tissue>
    </source>
</reference>
<evidence type="ECO:0000256" key="2">
    <source>
        <dbReference type="ARBA" id="ARBA00022614"/>
    </source>
</evidence>
<dbReference type="SUPFAM" id="SSF56112">
    <property type="entry name" value="Protein kinase-like (PK-like)"/>
    <property type="match status" value="1"/>
</dbReference>
<dbReference type="InterPro" id="IPR051809">
    <property type="entry name" value="Plant_receptor-like_S/T_kinase"/>
</dbReference>
<dbReference type="Gene3D" id="3.80.10.10">
    <property type="entry name" value="Ribonuclease Inhibitor"/>
    <property type="match status" value="1"/>
</dbReference>
<keyword evidence="10" id="KW-1185">Reference proteome</keyword>
<dbReference type="Pfam" id="PF00069">
    <property type="entry name" value="Pkinase"/>
    <property type="match status" value="1"/>
</dbReference>
<sequence>MRWTREVGEDGCQKLTSWWPPMMIADADASPRWVHDAMLTVFFQSLQWCRSGAKMVAVALQRRPTKQILVERRDASFNQISGNIPSTNGGLQNLVEFSLAHKRSEGLIPDTLESLTSLEILDLSHNNPSATNGFSESNLVGSGSFGSVYRGVLSDGIVVAIKVFRLNQEKALKSFETECEVIHNIRHRNLTKVITSCSNLDFRVVVLEYMPNGSLEKWLYSYNYYLGIMQRLNIMIDVACALDYLHFGFETPVVHCDLKPSKVLLNEDMIGHVDLTLPEAKY</sequence>
<comment type="caution">
    <text evidence="9">The sequence shown here is derived from an EMBL/GenBank/DDBJ whole genome shotgun (WGS) entry which is preliminary data.</text>
</comment>
<dbReference type="GO" id="GO:0005524">
    <property type="term" value="F:ATP binding"/>
    <property type="evidence" value="ECO:0007669"/>
    <property type="project" value="UniProtKB-UniRule"/>
</dbReference>
<evidence type="ECO:0000256" key="5">
    <source>
        <dbReference type="ARBA" id="ARBA00022989"/>
    </source>
</evidence>
<comment type="subcellular location">
    <subcellularLocation>
        <location evidence="1">Membrane</location>
    </subcellularLocation>
</comment>
<dbReference type="PROSITE" id="PS50011">
    <property type="entry name" value="PROTEIN_KINASE_DOM"/>
    <property type="match status" value="1"/>
</dbReference>
<dbReference type="InterPro" id="IPR000719">
    <property type="entry name" value="Prot_kinase_dom"/>
</dbReference>
<dbReference type="SUPFAM" id="SSF52058">
    <property type="entry name" value="L domain-like"/>
    <property type="match status" value="1"/>
</dbReference>
<evidence type="ECO:0000256" key="7">
    <source>
        <dbReference type="PROSITE-ProRule" id="PRU10141"/>
    </source>
</evidence>
<dbReference type="Gene3D" id="3.30.200.20">
    <property type="entry name" value="Phosphorylase Kinase, domain 1"/>
    <property type="match status" value="1"/>
</dbReference>
<keyword evidence="7" id="KW-0067">ATP-binding</keyword>
<keyword evidence="6" id="KW-0472">Membrane</keyword>
<dbReference type="Gene3D" id="1.10.510.10">
    <property type="entry name" value="Transferase(Phosphotransferase) domain 1"/>
    <property type="match status" value="1"/>
</dbReference>